<feature type="signal peptide" evidence="1">
    <location>
        <begin position="1"/>
        <end position="21"/>
    </location>
</feature>
<name>A0A7X5YER1_9BACT</name>
<keyword evidence="5" id="KW-1185">Reference proteome</keyword>
<dbReference type="GeneID" id="86892901"/>
<protein>
    <recommendedName>
        <fullName evidence="6">PKD domain-containing protein</fullName>
    </recommendedName>
</protein>
<reference evidence="2 4" key="2">
    <citation type="submission" date="2020-03" db="EMBL/GenBank/DDBJ databases">
        <title>Genomic Encyclopedia of Type Strains, Phase IV (KMG-IV): sequencing the most valuable type-strain genomes for metagenomic binning, comparative biology and taxonomic classification.</title>
        <authorList>
            <person name="Goeker M."/>
        </authorList>
    </citation>
    <scope>NUCLEOTIDE SEQUENCE [LARGE SCALE GENOMIC DNA]</scope>
    <source>
        <strain evidence="2 4">DSM 105722</strain>
    </source>
</reference>
<reference evidence="3 5" key="1">
    <citation type="submission" date="2019-09" db="EMBL/GenBank/DDBJ databases">
        <title>Butyricimonas paravirosa DSM 105722 (=214-4 = JCM 18677 = CCUG 65563).</title>
        <authorList>
            <person name="Le Roy T."/>
            <person name="Cani P.D."/>
        </authorList>
    </citation>
    <scope>NUCLEOTIDE SEQUENCE [LARGE SCALE GENOMIC DNA]</scope>
    <source>
        <strain evidence="3 5">DSM 105722</strain>
    </source>
</reference>
<dbReference type="Proteomes" id="UP000576368">
    <property type="component" value="Unassembled WGS sequence"/>
</dbReference>
<proteinExistence type="predicted"/>
<dbReference type="InterPro" id="IPR032675">
    <property type="entry name" value="LRR_dom_sf"/>
</dbReference>
<evidence type="ECO:0008006" key="6">
    <source>
        <dbReference type="Google" id="ProtNLM"/>
    </source>
</evidence>
<sequence length="229" mass="26064">MKKIFTLLVMVALAACWTSCSDDDDKNEPDPTIPTMNEIILSIETGSHPIKFFKPDYIGEFGEEWEEEILPYIQVPQDLEINWGDGQTTNSTTHQYEIEGTYQITIKGTNLTSFIFENEQVKNIDVTKAPNLVVLSLYLNEINKLDISKNTNLTYLMCTNNELSSLDISNNLTLKLLDCSDNNPFSETSFKELLNDLPNRNNSSKGYLYIDNPNNWDVSTAENKGWQVN</sequence>
<accession>A0A7X5YER1</accession>
<dbReference type="SUPFAM" id="SSF52058">
    <property type="entry name" value="L domain-like"/>
    <property type="match status" value="1"/>
</dbReference>
<evidence type="ECO:0000313" key="5">
    <source>
        <dbReference type="Proteomes" id="UP001302374"/>
    </source>
</evidence>
<dbReference type="Gene3D" id="3.80.10.10">
    <property type="entry name" value="Ribonuclease Inhibitor"/>
    <property type="match status" value="1"/>
</dbReference>
<dbReference type="RefSeq" id="WP_118305535.1">
    <property type="nucleotide sequence ID" value="NZ_BMPA01000012.1"/>
</dbReference>
<dbReference type="EMBL" id="JAATLI010000013">
    <property type="protein sequence ID" value="NJC19762.1"/>
    <property type="molecule type" value="Genomic_DNA"/>
</dbReference>
<dbReference type="PROSITE" id="PS51257">
    <property type="entry name" value="PROKAR_LIPOPROTEIN"/>
    <property type="match status" value="1"/>
</dbReference>
<evidence type="ECO:0000256" key="1">
    <source>
        <dbReference type="SAM" id="SignalP"/>
    </source>
</evidence>
<organism evidence="2 4">
    <name type="scientific">Butyricimonas paravirosa</name>
    <dbReference type="NCBI Taxonomy" id="1472417"/>
    <lineage>
        <taxon>Bacteria</taxon>
        <taxon>Pseudomonadati</taxon>
        <taxon>Bacteroidota</taxon>
        <taxon>Bacteroidia</taxon>
        <taxon>Bacteroidales</taxon>
        <taxon>Odoribacteraceae</taxon>
        <taxon>Butyricimonas</taxon>
    </lineage>
</organism>
<evidence type="ECO:0000313" key="2">
    <source>
        <dbReference type="EMBL" id="NJC19762.1"/>
    </source>
</evidence>
<dbReference type="EMBL" id="CP043839">
    <property type="protein sequence ID" value="WOF13737.1"/>
    <property type="molecule type" value="Genomic_DNA"/>
</dbReference>
<evidence type="ECO:0000313" key="3">
    <source>
        <dbReference type="EMBL" id="WOF13737.1"/>
    </source>
</evidence>
<feature type="chain" id="PRO_5031046778" description="PKD domain-containing protein" evidence="1">
    <location>
        <begin position="22"/>
        <end position="229"/>
    </location>
</feature>
<dbReference type="AlphaFoldDB" id="A0A7X5YER1"/>
<evidence type="ECO:0000313" key="4">
    <source>
        <dbReference type="Proteomes" id="UP000576368"/>
    </source>
</evidence>
<dbReference type="Proteomes" id="UP001302374">
    <property type="component" value="Chromosome"/>
</dbReference>
<keyword evidence="1" id="KW-0732">Signal</keyword>
<gene>
    <name evidence="3" type="ORF">F1644_16360</name>
    <name evidence="2" type="ORF">GGR15_003400</name>
</gene>